<keyword evidence="1" id="KW-0479">Metal-binding</keyword>
<dbReference type="EMBL" id="CAFBPN010000142">
    <property type="protein sequence ID" value="CAB5031029.1"/>
    <property type="molecule type" value="Genomic_DNA"/>
</dbReference>
<dbReference type="PROSITE" id="PS51257">
    <property type="entry name" value="PROKAR_LIPOPROTEIN"/>
    <property type="match status" value="1"/>
</dbReference>
<dbReference type="PROSITE" id="PS00079">
    <property type="entry name" value="MULTICOPPER_OXIDASE1"/>
    <property type="match status" value="1"/>
</dbReference>
<proteinExistence type="predicted"/>
<dbReference type="Gene3D" id="2.60.40.420">
    <property type="entry name" value="Cupredoxins - blue copper proteins"/>
    <property type="match status" value="1"/>
</dbReference>
<dbReference type="InterPro" id="IPR033138">
    <property type="entry name" value="Cu_oxidase_CS"/>
</dbReference>
<evidence type="ECO:0000256" key="1">
    <source>
        <dbReference type="ARBA" id="ARBA00022723"/>
    </source>
</evidence>
<accession>A0A6J7RQE9</accession>
<name>A0A6J7RQE9_9ZZZZ</name>
<sequence>MRVDSDRSRGNMKVLVRVTCAAALVMSFAGCAEDPNDTMSATSSETAADGSSLVIASVQEWKVIANRNTVPVGPTTFLVSNMGTIKHEFLVTKTDFADGKIPIEPKTNRFSEEGEGIEVVNEIPEWEQKTTESLTLTLLPGNYELLCNIEAHYANGMHTAFTVK</sequence>
<evidence type="ECO:0000313" key="2">
    <source>
        <dbReference type="EMBL" id="CAB5031029.1"/>
    </source>
</evidence>
<dbReference type="SUPFAM" id="SSF49503">
    <property type="entry name" value="Cupredoxins"/>
    <property type="match status" value="1"/>
</dbReference>
<dbReference type="AlphaFoldDB" id="A0A6J7RQE9"/>
<dbReference type="GO" id="GO:0046872">
    <property type="term" value="F:metal ion binding"/>
    <property type="evidence" value="ECO:0007669"/>
    <property type="project" value="UniProtKB-KW"/>
</dbReference>
<gene>
    <name evidence="2" type="ORF">UFOPK4098_01545</name>
</gene>
<protein>
    <submittedName>
        <fullName evidence="2">Unannotated protein</fullName>
    </submittedName>
</protein>
<organism evidence="2">
    <name type="scientific">freshwater metagenome</name>
    <dbReference type="NCBI Taxonomy" id="449393"/>
    <lineage>
        <taxon>unclassified sequences</taxon>
        <taxon>metagenomes</taxon>
        <taxon>ecological metagenomes</taxon>
    </lineage>
</organism>
<dbReference type="InterPro" id="IPR008972">
    <property type="entry name" value="Cupredoxin"/>
</dbReference>
<reference evidence="2" key="1">
    <citation type="submission" date="2020-05" db="EMBL/GenBank/DDBJ databases">
        <authorList>
            <person name="Chiriac C."/>
            <person name="Salcher M."/>
            <person name="Ghai R."/>
            <person name="Kavagutti S V."/>
        </authorList>
    </citation>
    <scope>NUCLEOTIDE SEQUENCE</scope>
</reference>